<sequence length="400" mass="42673">MSSLPLVRRRGLVIALLGALLAGLLLLVPTPGAPAADPTGRVRGNIFGTTGGTPLKLKMLIFKGDWTYLSARNVFGSAYSIALPAGNYHLQFVDKRPTYDVRKFAPTDVFVKVRSGATVAKDVRMRKGAAITGTVLAGGKPGAKARVVAANPNEQSFETLANDKGQFAIGGLPAGSYSVFTYDHRKQFVGKSSYIRNLGAGKFANLRIALPKRAGGLLVDLYAGGKPLQGTTFATAISRRTGQFWTSKVRQGSVSFQGLFPGRYRIVVPDVGRWFGRTGSVKNGVVRPGRTAFGSFRLTQRGGAFTGKIVREDGGMPMGGATVRLFDSSGATVSETTTSSTGYFLVGGRLRTQSGMTLVAFNSFDANYDRISREGLSIQLNQDKSLGTLVMPRAKTSARR</sequence>
<dbReference type="SUPFAM" id="SSF49478">
    <property type="entry name" value="Cna protein B-type domain"/>
    <property type="match status" value="1"/>
</dbReference>
<dbReference type="SUPFAM" id="SSF49452">
    <property type="entry name" value="Starch-binding domain-like"/>
    <property type="match status" value="1"/>
</dbReference>
<keyword evidence="1" id="KW-0121">Carboxypeptidase</keyword>
<keyword evidence="2" id="KW-1185">Reference proteome</keyword>
<dbReference type="OrthoDB" id="3744236at2"/>
<dbReference type="Proteomes" id="UP000198649">
    <property type="component" value="Unassembled WGS sequence"/>
</dbReference>
<dbReference type="AlphaFoldDB" id="A0A1I3BQW3"/>
<proteinExistence type="predicted"/>
<dbReference type="InterPro" id="IPR006311">
    <property type="entry name" value="TAT_signal"/>
</dbReference>
<organism evidence="1 2">
    <name type="scientific">Nocardioides psychrotolerans</name>
    <dbReference type="NCBI Taxonomy" id="1005945"/>
    <lineage>
        <taxon>Bacteria</taxon>
        <taxon>Bacillati</taxon>
        <taxon>Actinomycetota</taxon>
        <taxon>Actinomycetes</taxon>
        <taxon>Propionibacteriales</taxon>
        <taxon>Nocardioidaceae</taxon>
        <taxon>Nocardioides</taxon>
    </lineage>
</organism>
<dbReference type="EMBL" id="FOQG01000001">
    <property type="protein sequence ID" value="SFH64675.1"/>
    <property type="molecule type" value="Genomic_DNA"/>
</dbReference>
<keyword evidence="1" id="KW-0645">Protease</keyword>
<reference evidence="1 2" key="1">
    <citation type="submission" date="2016-10" db="EMBL/GenBank/DDBJ databases">
        <authorList>
            <person name="de Groot N.N."/>
        </authorList>
    </citation>
    <scope>NUCLEOTIDE SEQUENCE [LARGE SCALE GENOMIC DNA]</scope>
    <source>
        <strain evidence="1 2">CGMCC 1.11156</strain>
    </source>
</reference>
<keyword evidence="1" id="KW-0378">Hydrolase</keyword>
<name>A0A1I3BQW3_9ACTN</name>
<dbReference type="RefSeq" id="WP_091109783.1">
    <property type="nucleotide sequence ID" value="NZ_BKAF01000001.1"/>
</dbReference>
<dbReference type="GO" id="GO:0030246">
    <property type="term" value="F:carbohydrate binding"/>
    <property type="evidence" value="ECO:0007669"/>
    <property type="project" value="InterPro"/>
</dbReference>
<dbReference type="PROSITE" id="PS51318">
    <property type="entry name" value="TAT"/>
    <property type="match status" value="1"/>
</dbReference>
<dbReference type="InterPro" id="IPR013784">
    <property type="entry name" value="Carb-bd-like_fold"/>
</dbReference>
<evidence type="ECO:0000313" key="1">
    <source>
        <dbReference type="EMBL" id="SFH64675.1"/>
    </source>
</evidence>
<protein>
    <submittedName>
        <fullName evidence="1">Carboxypeptidase regulatory-like domain-containing protein</fullName>
    </submittedName>
</protein>
<dbReference type="GO" id="GO:0004180">
    <property type="term" value="F:carboxypeptidase activity"/>
    <property type="evidence" value="ECO:0007669"/>
    <property type="project" value="UniProtKB-KW"/>
</dbReference>
<gene>
    <name evidence="1" type="ORF">SAMN05216561_101279</name>
</gene>
<accession>A0A1I3BQW3</accession>
<evidence type="ECO:0000313" key="2">
    <source>
        <dbReference type="Proteomes" id="UP000198649"/>
    </source>
</evidence>